<name>A0A538T520_UNCEI</name>
<proteinExistence type="predicted"/>
<dbReference type="Gene3D" id="3.50.50.60">
    <property type="entry name" value="FAD/NAD(P)-binding domain"/>
    <property type="match status" value="2"/>
</dbReference>
<dbReference type="EMBL" id="VBOW01000030">
    <property type="protein sequence ID" value="TMQ58735.1"/>
    <property type="molecule type" value="Genomic_DNA"/>
</dbReference>
<dbReference type="PANTHER" id="PTHR10668">
    <property type="entry name" value="PHYTOENE DEHYDROGENASE"/>
    <property type="match status" value="1"/>
</dbReference>
<dbReference type="AlphaFoldDB" id="A0A538T520"/>
<dbReference type="Pfam" id="PF13450">
    <property type="entry name" value="NAD_binding_8"/>
    <property type="match status" value="1"/>
</dbReference>
<evidence type="ECO:0000313" key="1">
    <source>
        <dbReference type="EMBL" id="TMQ58735.1"/>
    </source>
</evidence>
<evidence type="ECO:0000313" key="2">
    <source>
        <dbReference type="Proteomes" id="UP000316852"/>
    </source>
</evidence>
<dbReference type="Proteomes" id="UP000316852">
    <property type="component" value="Unassembled WGS sequence"/>
</dbReference>
<dbReference type="InterPro" id="IPR036188">
    <property type="entry name" value="FAD/NAD-bd_sf"/>
</dbReference>
<dbReference type="SUPFAM" id="SSF51905">
    <property type="entry name" value="FAD/NAD(P)-binding domain"/>
    <property type="match status" value="1"/>
</dbReference>
<feature type="non-terminal residue" evidence="1">
    <location>
        <position position="399"/>
    </location>
</feature>
<protein>
    <submittedName>
        <fullName evidence="1">NAD(P)/FAD-dependent oxidoreductase</fullName>
    </submittedName>
</protein>
<gene>
    <name evidence="1" type="ORF">E6K76_06850</name>
</gene>
<organism evidence="1 2">
    <name type="scientific">Eiseniibacteriota bacterium</name>
    <dbReference type="NCBI Taxonomy" id="2212470"/>
    <lineage>
        <taxon>Bacteria</taxon>
        <taxon>Candidatus Eiseniibacteriota</taxon>
    </lineage>
</organism>
<reference evidence="1 2" key="1">
    <citation type="journal article" date="2019" name="Nat. Microbiol.">
        <title>Mediterranean grassland soil C-N compound turnover is dependent on rainfall and depth, and is mediated by genomically divergent microorganisms.</title>
        <authorList>
            <person name="Diamond S."/>
            <person name="Andeer P.F."/>
            <person name="Li Z."/>
            <person name="Crits-Christoph A."/>
            <person name="Burstein D."/>
            <person name="Anantharaman K."/>
            <person name="Lane K.R."/>
            <person name="Thomas B.C."/>
            <person name="Pan C."/>
            <person name="Northen T.R."/>
            <person name="Banfield J.F."/>
        </authorList>
    </citation>
    <scope>NUCLEOTIDE SEQUENCE [LARGE SCALE GENOMIC DNA]</scope>
    <source>
        <strain evidence="1">WS_6</strain>
    </source>
</reference>
<accession>A0A538T520</accession>
<dbReference type="PANTHER" id="PTHR10668:SF103">
    <property type="entry name" value="PYRIDINE NUCLEOTIDE-DISULFIDE OXIDOREDUCTASE DOMAIN-CONTAINING PROTEIN 2"/>
    <property type="match status" value="1"/>
</dbReference>
<comment type="caution">
    <text evidence="1">The sequence shown here is derived from an EMBL/GenBank/DDBJ whole genome shotgun (WGS) entry which is preliminary data.</text>
</comment>
<sequence>MRSRDAPWRRDHGRLGTVGRPRDFEGLAMTMRGFEAVVIGAGANGLVAATSLGRAGLKVLLLERNETPGGQGRLVEFAPGFRAAPLGLDPGWVPPVVARTLGLRTLARAALDSPVSVVLEPGRALTLSRNAVRAADAIRAHSGRDASKWPAFTARLRKLAGFLEVLYQTPAPDIDARSLGEILPLLGIGRRFRALGRVDMVEFLRTLPMSVWEILDDWFECAPLKAAVAAGGVQDLQQGPRSGATGFVLLHHLVGAPAGSVRGRVPWRAGPAAFTEAAEKAARAEGVTVRAGAPVAGVRVREDAVSGVVLESGEEIDSKLVLSTASPARTFLEWVDPVWLDPEFLHAVRNIRYRGCTALVLYALEALPELGGLSPRDALEGVVTLTPSLESLERASDAA</sequence>